<dbReference type="EMBL" id="JBHUCZ010000012">
    <property type="protein sequence ID" value="MFD1568615.1"/>
    <property type="molecule type" value="Genomic_DNA"/>
</dbReference>
<protein>
    <submittedName>
        <fullName evidence="2">Uncharacterized protein</fullName>
    </submittedName>
</protein>
<feature type="region of interest" description="Disordered" evidence="1">
    <location>
        <begin position="1"/>
        <end position="20"/>
    </location>
</feature>
<gene>
    <name evidence="2" type="ORF">ACFSAU_14055</name>
</gene>
<evidence type="ECO:0000256" key="1">
    <source>
        <dbReference type="SAM" id="MobiDB-lite"/>
    </source>
</evidence>
<accession>A0ABD6BUZ7</accession>
<keyword evidence="3" id="KW-1185">Reference proteome</keyword>
<dbReference type="Proteomes" id="UP001597139">
    <property type="component" value="Unassembled WGS sequence"/>
</dbReference>
<evidence type="ECO:0000313" key="2">
    <source>
        <dbReference type="EMBL" id="MFD1568615.1"/>
    </source>
</evidence>
<organism evidence="2 3">
    <name type="scientific">Halolamina litorea</name>
    <dbReference type="NCBI Taxonomy" id="1515593"/>
    <lineage>
        <taxon>Archaea</taxon>
        <taxon>Methanobacteriati</taxon>
        <taxon>Methanobacteriota</taxon>
        <taxon>Stenosarchaea group</taxon>
        <taxon>Halobacteria</taxon>
        <taxon>Halobacteriales</taxon>
        <taxon>Haloferacaceae</taxon>
    </lineage>
</organism>
<reference evidence="2 3" key="1">
    <citation type="journal article" date="2019" name="Int. J. Syst. Evol. Microbiol.">
        <title>The Global Catalogue of Microorganisms (GCM) 10K type strain sequencing project: providing services to taxonomists for standard genome sequencing and annotation.</title>
        <authorList>
            <consortium name="The Broad Institute Genomics Platform"/>
            <consortium name="The Broad Institute Genome Sequencing Center for Infectious Disease"/>
            <person name="Wu L."/>
            <person name="Ma J."/>
        </authorList>
    </citation>
    <scope>NUCLEOTIDE SEQUENCE [LARGE SCALE GENOMIC DNA]</scope>
    <source>
        <strain evidence="2 3">CGMCC 1.12859</strain>
    </source>
</reference>
<feature type="compositionally biased region" description="Acidic residues" evidence="1">
    <location>
        <begin position="11"/>
        <end position="20"/>
    </location>
</feature>
<evidence type="ECO:0000313" key="3">
    <source>
        <dbReference type="Proteomes" id="UP001597139"/>
    </source>
</evidence>
<dbReference type="AlphaFoldDB" id="A0ABD6BUZ7"/>
<name>A0ABD6BUZ7_9EURY</name>
<comment type="caution">
    <text evidence="2">The sequence shown here is derived from an EMBL/GenBank/DDBJ whole genome shotgun (WGS) entry which is preliminary data.</text>
</comment>
<sequence length="72" mass="8050">MQHDPSTDWWDVSEDPDPTDDLGYEVVELDVISTNTNGENRALVLPTDEDLLAEDAFMIVDEASVRDLGTVR</sequence>
<dbReference type="RefSeq" id="WP_267648113.1">
    <property type="nucleotide sequence ID" value="NZ_JANHGR010000003.1"/>
</dbReference>
<proteinExistence type="predicted"/>